<feature type="compositionally biased region" description="Basic residues" evidence="7">
    <location>
        <begin position="336"/>
        <end position="345"/>
    </location>
</feature>
<dbReference type="PANTHER" id="PTHR48016:SF48">
    <property type="entry name" value="SERINE_THREONINE-PROTEIN KINASE BCK1_SLK1_SSP31"/>
    <property type="match status" value="1"/>
</dbReference>
<dbReference type="Pfam" id="PF00069">
    <property type="entry name" value="Pkinase"/>
    <property type="match status" value="1"/>
</dbReference>
<evidence type="ECO:0000256" key="6">
    <source>
        <dbReference type="PROSITE-ProRule" id="PRU10141"/>
    </source>
</evidence>
<feature type="domain" description="Protein kinase" evidence="8">
    <location>
        <begin position="538"/>
        <end position="804"/>
    </location>
</feature>
<dbReference type="EMBL" id="BAABUJ010000027">
    <property type="protein sequence ID" value="GAA5803348.1"/>
    <property type="molecule type" value="Genomic_DNA"/>
</dbReference>
<feature type="region of interest" description="Disordered" evidence="7">
    <location>
        <begin position="117"/>
        <end position="190"/>
    </location>
</feature>
<dbReference type="InterPro" id="IPR017441">
    <property type="entry name" value="Protein_kinase_ATP_BS"/>
</dbReference>
<feature type="binding site" evidence="6">
    <location>
        <position position="567"/>
    </location>
    <ligand>
        <name>ATP</name>
        <dbReference type="ChEBI" id="CHEBI:30616"/>
    </ligand>
</feature>
<proteinExistence type="predicted"/>
<keyword evidence="1" id="KW-0723">Serine/threonine-protein kinase</keyword>
<dbReference type="SMART" id="SM00220">
    <property type="entry name" value="S_TKc"/>
    <property type="match status" value="1"/>
</dbReference>
<evidence type="ECO:0000256" key="4">
    <source>
        <dbReference type="ARBA" id="ARBA00022777"/>
    </source>
</evidence>
<dbReference type="InterPro" id="IPR001660">
    <property type="entry name" value="SAM"/>
</dbReference>
<evidence type="ECO:0000259" key="8">
    <source>
        <dbReference type="PROSITE" id="PS50011"/>
    </source>
</evidence>
<evidence type="ECO:0000256" key="5">
    <source>
        <dbReference type="ARBA" id="ARBA00022840"/>
    </source>
</evidence>
<feature type="compositionally biased region" description="Low complexity" evidence="7">
    <location>
        <begin position="129"/>
        <end position="152"/>
    </location>
</feature>
<dbReference type="PANTHER" id="PTHR48016">
    <property type="entry name" value="MAP KINASE KINASE KINASE SSK2-RELATED-RELATED"/>
    <property type="match status" value="1"/>
</dbReference>
<dbReference type="SUPFAM" id="SSF56112">
    <property type="entry name" value="Protein kinase-like (PK-like)"/>
    <property type="match status" value="1"/>
</dbReference>
<comment type="caution">
    <text evidence="10">The sequence shown here is derived from an EMBL/GenBank/DDBJ whole genome shotgun (WGS) entry which is preliminary data.</text>
</comment>
<evidence type="ECO:0000256" key="7">
    <source>
        <dbReference type="SAM" id="MobiDB-lite"/>
    </source>
</evidence>
<keyword evidence="2" id="KW-0808">Transferase</keyword>
<dbReference type="PROSITE" id="PS00107">
    <property type="entry name" value="PROTEIN_KINASE_ATP"/>
    <property type="match status" value="1"/>
</dbReference>
<organism evidence="10 11">
    <name type="scientific">Helicostylum pulchrum</name>
    <dbReference type="NCBI Taxonomy" id="562976"/>
    <lineage>
        <taxon>Eukaryota</taxon>
        <taxon>Fungi</taxon>
        <taxon>Fungi incertae sedis</taxon>
        <taxon>Mucoromycota</taxon>
        <taxon>Mucoromycotina</taxon>
        <taxon>Mucoromycetes</taxon>
        <taxon>Mucorales</taxon>
        <taxon>Mucorineae</taxon>
        <taxon>Mucoraceae</taxon>
        <taxon>Helicostylum</taxon>
    </lineage>
</organism>
<evidence type="ECO:0000313" key="10">
    <source>
        <dbReference type="EMBL" id="GAA5803348.1"/>
    </source>
</evidence>
<dbReference type="InterPro" id="IPR011009">
    <property type="entry name" value="Kinase-like_dom_sf"/>
</dbReference>
<dbReference type="PRINTS" id="PR00109">
    <property type="entry name" value="TYRKINASE"/>
</dbReference>
<sequence length="821" mass="93299">MVKHSTSPTDIRTLLGDAIVDSWTQEKVTRWLEEKGWGHFTSTFEKYDICHERFLQITLAELVEYLPRTVTTYYERRRLLNEIRSLVPTGKASRNTPTNISINTNLQDYNRGIEGVITPSDNTTSVRDSGIGYLSSPSSSGSPTSKNSSYSPKAAYNKIKNSFRPSSANNNTMNTSPRHESPQIPARVSSTPDKISKFWATYTHWHTPKKSTTSLSQRIQITGDKETWYSLNVTNMRDPVAIKQHILKRMNYEGHCDQYQYFHENGSDPDAPMDPQELMYLCSIADHSASHRILVKPVQHHYYGNYPFALSTPELGKSPTSDPQIQSASPNFRPLSRKAARRPYTPKKTSVGIQLSDPPTRQYLEQCRHHHHDTLSIIVPPQPPPPQPAVGLWAVAPQKKLPSSQQQQQHQLWAVAPPTPIDIPTEFWGERPPAEIVFKHMEQYFDSQDLDKEVTVIEPITRKLTHTKSIRVVAREASRKYQSTTGNHMLRRKSTKLWGHKVVEVKSRRGAQRLPSVSEHMRLSHKNQSNTTADEVQWIRGKLIGKGSFGRVYLAFNVGTGEVIAVKQVEIPRTASDLLSEHQNDMVESLYQEIMMLRDLDHENIVQYLGYGLDDTEGMINIFLEYVSGGSVASRLALHGAFDEPLSRYFTRQICSGLAYLHSKNILHRDIKAANILVEADGVCKISDFGLSKKNDYDEVYDQNSRMSLRGSVYWMAPEVVKNEPYSAKVDIWSLGCTVIEMLTGQRPWLSMDQIAAIYNLGRLNTPTLPSDISDCAKDFLCKCFIIDPTKRPTATELLDHEFLNTDKSFQFKDYVERGKI</sequence>
<evidence type="ECO:0008006" key="12">
    <source>
        <dbReference type="Google" id="ProtNLM"/>
    </source>
</evidence>
<dbReference type="InterPro" id="IPR001245">
    <property type="entry name" value="Ser-Thr/Tyr_kinase_cat_dom"/>
</dbReference>
<dbReference type="InterPro" id="IPR000719">
    <property type="entry name" value="Prot_kinase_dom"/>
</dbReference>
<dbReference type="Proteomes" id="UP001476247">
    <property type="component" value="Unassembled WGS sequence"/>
</dbReference>
<keyword evidence="3 6" id="KW-0547">Nucleotide-binding</keyword>
<dbReference type="InterPro" id="IPR050538">
    <property type="entry name" value="MAP_kinase_kinase_kinase"/>
</dbReference>
<dbReference type="PROSITE" id="PS50011">
    <property type="entry name" value="PROTEIN_KINASE_DOM"/>
    <property type="match status" value="1"/>
</dbReference>
<name>A0ABP9Y9R7_9FUNG</name>
<evidence type="ECO:0000313" key="11">
    <source>
        <dbReference type="Proteomes" id="UP001476247"/>
    </source>
</evidence>
<reference evidence="10 11" key="1">
    <citation type="submission" date="2024-04" db="EMBL/GenBank/DDBJ databases">
        <title>genome sequences of Mucor flavus KT1a and Helicostylum pulchrum KT1b strains isolation_sourced from the surface of a dry-aged beef.</title>
        <authorList>
            <person name="Toyotome T."/>
            <person name="Hosono M."/>
            <person name="Torimaru M."/>
            <person name="Fukuda K."/>
            <person name="Mikami N."/>
        </authorList>
    </citation>
    <scope>NUCLEOTIDE SEQUENCE [LARGE SCALE GENOMIC DNA]</scope>
    <source>
        <strain evidence="10 11">KT1b</strain>
    </source>
</reference>
<evidence type="ECO:0000256" key="2">
    <source>
        <dbReference type="ARBA" id="ARBA00022679"/>
    </source>
</evidence>
<feature type="region of interest" description="Disordered" evidence="7">
    <location>
        <begin position="336"/>
        <end position="355"/>
    </location>
</feature>
<dbReference type="Pfam" id="PF07647">
    <property type="entry name" value="SAM_2"/>
    <property type="match status" value="1"/>
</dbReference>
<evidence type="ECO:0000259" key="9">
    <source>
        <dbReference type="PROSITE" id="PS50105"/>
    </source>
</evidence>
<dbReference type="PROSITE" id="PS00108">
    <property type="entry name" value="PROTEIN_KINASE_ST"/>
    <property type="match status" value="1"/>
</dbReference>
<dbReference type="Gene3D" id="1.10.150.50">
    <property type="entry name" value="Transcription Factor, Ets-1"/>
    <property type="match status" value="1"/>
</dbReference>
<dbReference type="InterPro" id="IPR008271">
    <property type="entry name" value="Ser/Thr_kinase_AS"/>
</dbReference>
<dbReference type="PROSITE" id="PS50105">
    <property type="entry name" value="SAM_DOMAIN"/>
    <property type="match status" value="1"/>
</dbReference>
<accession>A0ABP9Y9R7</accession>
<dbReference type="Gene3D" id="1.10.510.10">
    <property type="entry name" value="Transferase(Phosphotransferase) domain 1"/>
    <property type="match status" value="1"/>
</dbReference>
<evidence type="ECO:0000256" key="1">
    <source>
        <dbReference type="ARBA" id="ARBA00022527"/>
    </source>
</evidence>
<dbReference type="SUPFAM" id="SSF47769">
    <property type="entry name" value="SAM/Pointed domain"/>
    <property type="match status" value="1"/>
</dbReference>
<dbReference type="InterPro" id="IPR013761">
    <property type="entry name" value="SAM/pointed_sf"/>
</dbReference>
<keyword evidence="4" id="KW-0418">Kinase</keyword>
<keyword evidence="11" id="KW-1185">Reference proteome</keyword>
<feature type="domain" description="SAM" evidence="9">
    <location>
        <begin position="23"/>
        <end position="89"/>
    </location>
</feature>
<protein>
    <recommendedName>
        <fullName evidence="12">Pkinase-domain-containing protein</fullName>
    </recommendedName>
</protein>
<evidence type="ECO:0000256" key="3">
    <source>
        <dbReference type="ARBA" id="ARBA00022741"/>
    </source>
</evidence>
<gene>
    <name evidence="10" type="ORF">HPULCUR_008827</name>
</gene>
<feature type="compositionally biased region" description="Polar residues" evidence="7">
    <location>
        <begin position="159"/>
        <end position="176"/>
    </location>
</feature>
<keyword evidence="5 6" id="KW-0067">ATP-binding</keyword>